<dbReference type="Proteomes" id="UP000291072">
    <property type="component" value="Unassembled WGS sequence"/>
</dbReference>
<protein>
    <recommendedName>
        <fullName evidence="3">HNH endonuclease</fullName>
    </recommendedName>
</protein>
<accession>A0A4R0XN14</accession>
<sequence length="101" mass="11592">MSFNREQRIKIWKRYFPYSNSAVDVFGRNMNINNFQADHIWPEAEGGRNVIENGIPLSALSNQEKNDEVKGIVNGKSFSVRWDKVNKGIGMLYIGENKVSK</sequence>
<evidence type="ECO:0000313" key="2">
    <source>
        <dbReference type="Proteomes" id="UP000291072"/>
    </source>
</evidence>
<dbReference type="AlphaFoldDB" id="A0A4R0XN14"/>
<name>A0A4R0XN14_9MOLU</name>
<dbReference type="Gene3D" id="1.10.30.50">
    <property type="match status" value="1"/>
</dbReference>
<dbReference type="EMBL" id="PSZP01000001">
    <property type="protein sequence ID" value="TCG12111.1"/>
    <property type="molecule type" value="Genomic_DNA"/>
</dbReference>
<dbReference type="RefSeq" id="WP_131613064.1">
    <property type="nucleotide sequence ID" value="NZ_PSZP01000001.1"/>
</dbReference>
<evidence type="ECO:0008006" key="3">
    <source>
        <dbReference type="Google" id="ProtNLM"/>
    </source>
</evidence>
<dbReference type="OrthoDB" id="389741at2"/>
<reference evidence="1 2" key="1">
    <citation type="submission" date="2018-02" db="EMBL/GenBank/DDBJ databases">
        <title>Mycoplasma marinum and Mycoplasma todarodis sp. nov., moderately halophilic and psychrotolerant mycoplasmas isolated from cephalopods.</title>
        <authorList>
            <person name="Viver T."/>
        </authorList>
    </citation>
    <scope>NUCLEOTIDE SEQUENCE [LARGE SCALE GENOMIC DNA]</scope>
    <source>
        <strain evidence="1 2">5H</strain>
    </source>
</reference>
<proteinExistence type="predicted"/>
<comment type="caution">
    <text evidence="1">The sequence shown here is derived from an EMBL/GenBank/DDBJ whole genome shotgun (WGS) entry which is preliminary data.</text>
</comment>
<gene>
    <name evidence="1" type="ORF">C4B25_00250</name>
</gene>
<keyword evidence="2" id="KW-1185">Reference proteome</keyword>
<evidence type="ECO:0000313" key="1">
    <source>
        <dbReference type="EMBL" id="TCG12111.1"/>
    </source>
</evidence>
<organism evidence="1 2">
    <name type="scientific">Mycoplasma todarodis</name>
    <dbReference type="NCBI Taxonomy" id="1937191"/>
    <lineage>
        <taxon>Bacteria</taxon>
        <taxon>Bacillati</taxon>
        <taxon>Mycoplasmatota</taxon>
        <taxon>Mollicutes</taxon>
        <taxon>Mycoplasmataceae</taxon>
        <taxon>Mycoplasma</taxon>
    </lineage>
</organism>